<dbReference type="Proteomes" id="UP000014760">
    <property type="component" value="Unassembled WGS sequence"/>
</dbReference>
<name>R7UU81_CAPTE</name>
<reference evidence="6" key="1">
    <citation type="submission" date="2012-12" db="EMBL/GenBank/DDBJ databases">
        <authorList>
            <person name="Hellsten U."/>
            <person name="Grimwood J."/>
            <person name="Chapman J.A."/>
            <person name="Shapiro H."/>
            <person name="Aerts A."/>
            <person name="Otillar R.P."/>
            <person name="Terry A.Y."/>
            <person name="Boore J.L."/>
            <person name="Simakov O."/>
            <person name="Marletaz F."/>
            <person name="Cho S.-J."/>
            <person name="Edsinger-Gonzales E."/>
            <person name="Havlak P."/>
            <person name="Kuo D.-H."/>
            <person name="Larsson T."/>
            <person name="Lv J."/>
            <person name="Arendt D."/>
            <person name="Savage R."/>
            <person name="Osoegawa K."/>
            <person name="de Jong P."/>
            <person name="Lindberg D.R."/>
            <person name="Seaver E.C."/>
            <person name="Weisblat D.A."/>
            <person name="Putnam N.H."/>
            <person name="Grigoriev I.V."/>
            <person name="Rokhsar D.S."/>
        </authorList>
    </citation>
    <scope>NUCLEOTIDE SEQUENCE</scope>
    <source>
        <strain evidence="6">I ESC-2004</strain>
    </source>
</reference>
<dbReference type="EnsemblMetazoa" id="CapteT225686">
    <property type="protein sequence ID" value="CapteP225686"/>
    <property type="gene ID" value="CapteG225686"/>
</dbReference>
<dbReference type="Pfam" id="PF12796">
    <property type="entry name" value="Ank_2"/>
    <property type="match status" value="1"/>
</dbReference>
<dbReference type="PANTHER" id="PTHR24198:SF165">
    <property type="entry name" value="ANKYRIN REPEAT-CONTAINING PROTEIN-RELATED"/>
    <property type="match status" value="1"/>
</dbReference>
<dbReference type="PROSITE" id="PS50297">
    <property type="entry name" value="ANK_REP_REGION"/>
    <property type="match status" value="1"/>
</dbReference>
<dbReference type="InterPro" id="IPR036770">
    <property type="entry name" value="Ankyrin_rpt-contain_sf"/>
</dbReference>
<organism evidence="4">
    <name type="scientific">Capitella teleta</name>
    <name type="common">Polychaete worm</name>
    <dbReference type="NCBI Taxonomy" id="283909"/>
    <lineage>
        <taxon>Eukaryota</taxon>
        <taxon>Metazoa</taxon>
        <taxon>Spiralia</taxon>
        <taxon>Lophotrochozoa</taxon>
        <taxon>Annelida</taxon>
        <taxon>Polychaeta</taxon>
        <taxon>Sedentaria</taxon>
        <taxon>Scolecida</taxon>
        <taxon>Capitellidae</taxon>
        <taxon>Capitella</taxon>
    </lineage>
</organism>
<evidence type="ECO:0000256" key="2">
    <source>
        <dbReference type="ARBA" id="ARBA00023043"/>
    </source>
</evidence>
<proteinExistence type="predicted"/>
<dbReference type="InterPro" id="IPR002110">
    <property type="entry name" value="Ankyrin_rpt"/>
</dbReference>
<dbReference type="SUPFAM" id="SSF48403">
    <property type="entry name" value="Ankyrin repeat"/>
    <property type="match status" value="1"/>
</dbReference>
<dbReference type="HOGENOM" id="CLU_592176_0_0_1"/>
<dbReference type="AlphaFoldDB" id="R7UU81"/>
<feature type="repeat" description="ANK" evidence="3">
    <location>
        <begin position="216"/>
        <end position="248"/>
    </location>
</feature>
<evidence type="ECO:0000256" key="3">
    <source>
        <dbReference type="PROSITE-ProRule" id="PRU00023"/>
    </source>
</evidence>
<dbReference type="SMART" id="SM00248">
    <property type="entry name" value="ANK"/>
    <property type="match status" value="9"/>
</dbReference>
<gene>
    <name evidence="4" type="ORF">CAPTEDRAFT_225686</name>
</gene>
<dbReference type="STRING" id="283909.R7UU81"/>
<sequence>MALNWARTFTRTGLLECIEDCDDKRLLAALQWPCVQADRAVLTHALCFATRKNRVQSVQLLVQEGADPFLKHRGRSPLYWAVRQNNVSQLECLLDKAMSRLQDERLKQQLLSKSYDTSTEEARFLSRANRALNEAAFDACGHCCLQSLQHLLKCGVDVNSYFYHDDEFLSWCTPLIAACYAPVSHTSSSSSEREEVEEVVHCLVSHGADVGMTNHLGDTALHWCAASGLSRSAKTLLHNGAEINKTNSMHKSALMMALEYAGMHTDHNQPLVELLLKWGADVSIVDWDVWNALFYAVQSGCEEVVLTLLKRGAKTDIELCANGRQARTSALLIAIGTSHSLPLVKMLIQWQADVDALYLCDGKESPILMSAMDEDSEDVLHLLIAAGASYKAMQNTLKHLENRPQWSDVPSLQEKLKQAIIQPRSLKQLSRLCLHDVICGRISSRDVPLPESLIRYLMFDCL</sequence>
<evidence type="ECO:0000256" key="1">
    <source>
        <dbReference type="ARBA" id="ARBA00022737"/>
    </source>
</evidence>
<dbReference type="EMBL" id="AMQN01006282">
    <property type="status" value="NOT_ANNOTATED_CDS"/>
    <property type="molecule type" value="Genomic_DNA"/>
</dbReference>
<keyword evidence="6" id="KW-1185">Reference proteome</keyword>
<reference evidence="4 6" key="2">
    <citation type="journal article" date="2013" name="Nature">
        <title>Insights into bilaterian evolution from three spiralian genomes.</title>
        <authorList>
            <person name="Simakov O."/>
            <person name="Marletaz F."/>
            <person name="Cho S.J."/>
            <person name="Edsinger-Gonzales E."/>
            <person name="Havlak P."/>
            <person name="Hellsten U."/>
            <person name="Kuo D.H."/>
            <person name="Larsson T."/>
            <person name="Lv J."/>
            <person name="Arendt D."/>
            <person name="Savage R."/>
            <person name="Osoegawa K."/>
            <person name="de Jong P."/>
            <person name="Grimwood J."/>
            <person name="Chapman J.A."/>
            <person name="Shapiro H."/>
            <person name="Aerts A."/>
            <person name="Otillar R.P."/>
            <person name="Terry A.Y."/>
            <person name="Boore J.L."/>
            <person name="Grigoriev I.V."/>
            <person name="Lindberg D.R."/>
            <person name="Seaver E.C."/>
            <person name="Weisblat D.A."/>
            <person name="Putnam N.H."/>
            <person name="Rokhsar D.S."/>
        </authorList>
    </citation>
    <scope>NUCLEOTIDE SEQUENCE</scope>
    <source>
        <strain evidence="4 6">I ESC-2004</strain>
    </source>
</reference>
<reference evidence="5" key="3">
    <citation type="submission" date="2015-06" db="UniProtKB">
        <authorList>
            <consortium name="EnsemblMetazoa"/>
        </authorList>
    </citation>
    <scope>IDENTIFICATION</scope>
</reference>
<protein>
    <submittedName>
        <fullName evidence="4 5">Uncharacterized protein</fullName>
    </submittedName>
</protein>
<accession>R7UU81</accession>
<evidence type="ECO:0000313" key="6">
    <source>
        <dbReference type="Proteomes" id="UP000014760"/>
    </source>
</evidence>
<keyword evidence="2 3" id="KW-0040">ANK repeat</keyword>
<dbReference type="PROSITE" id="PS50088">
    <property type="entry name" value="ANK_REPEAT"/>
    <property type="match status" value="1"/>
</dbReference>
<dbReference type="Gene3D" id="1.25.40.20">
    <property type="entry name" value="Ankyrin repeat-containing domain"/>
    <property type="match status" value="3"/>
</dbReference>
<dbReference type="EMBL" id="KB297987">
    <property type="protein sequence ID" value="ELU09750.1"/>
    <property type="molecule type" value="Genomic_DNA"/>
</dbReference>
<dbReference type="OMA" id="NLCMEGG"/>
<evidence type="ECO:0000313" key="4">
    <source>
        <dbReference type="EMBL" id="ELU09750.1"/>
    </source>
</evidence>
<evidence type="ECO:0000313" key="5">
    <source>
        <dbReference type="EnsemblMetazoa" id="CapteP225686"/>
    </source>
</evidence>
<keyword evidence="1" id="KW-0677">Repeat</keyword>
<dbReference type="PANTHER" id="PTHR24198">
    <property type="entry name" value="ANKYRIN REPEAT AND PROTEIN KINASE DOMAIN-CONTAINING PROTEIN"/>
    <property type="match status" value="1"/>
</dbReference>